<evidence type="ECO:0000256" key="5">
    <source>
        <dbReference type="ARBA" id="ARBA00023235"/>
    </source>
</evidence>
<evidence type="ECO:0000256" key="1">
    <source>
        <dbReference type="ARBA" id="ARBA00007422"/>
    </source>
</evidence>
<accession>A0ABS3AVE6</accession>
<dbReference type="Gene3D" id="3.20.20.70">
    <property type="entry name" value="Aldolase class I"/>
    <property type="match status" value="1"/>
</dbReference>
<comment type="function">
    <text evidence="6">Involved in the gluconeogenesis. Catalyzes stereospecifically the conversion of dihydroxyacetone phosphate (DHAP) to D-glyceraldehyde-3-phosphate (G3P).</text>
</comment>
<keyword evidence="2 6" id="KW-0312">Gluconeogenesis</keyword>
<dbReference type="CDD" id="cd00311">
    <property type="entry name" value="TIM"/>
    <property type="match status" value="1"/>
</dbReference>
<dbReference type="NCBIfam" id="TIGR00419">
    <property type="entry name" value="tim"/>
    <property type="match status" value="1"/>
</dbReference>
<evidence type="ECO:0000256" key="7">
    <source>
        <dbReference type="RuleBase" id="RU363013"/>
    </source>
</evidence>
<dbReference type="InterPro" id="IPR000652">
    <property type="entry name" value="Triosephosphate_isomerase"/>
</dbReference>
<feature type="binding site" evidence="6">
    <location>
        <position position="174"/>
    </location>
    <ligand>
        <name>substrate</name>
    </ligand>
</feature>
<comment type="catalytic activity">
    <reaction evidence="6 7">
        <text>D-glyceraldehyde 3-phosphate = dihydroxyacetone phosphate</text>
        <dbReference type="Rhea" id="RHEA:18585"/>
        <dbReference type="ChEBI" id="CHEBI:57642"/>
        <dbReference type="ChEBI" id="CHEBI:59776"/>
        <dbReference type="EC" id="5.3.1.1"/>
    </reaction>
</comment>
<dbReference type="Pfam" id="PF00121">
    <property type="entry name" value="TIM"/>
    <property type="match status" value="1"/>
</dbReference>
<name>A0ABS3AVE6_9FIRM</name>
<feature type="active site" description="Proton acceptor" evidence="6">
    <location>
        <position position="168"/>
    </location>
</feature>
<keyword evidence="4 6" id="KW-0324">Glycolysis</keyword>
<dbReference type="SUPFAM" id="SSF51351">
    <property type="entry name" value="Triosephosphate isomerase (TIM)"/>
    <property type="match status" value="1"/>
</dbReference>
<feature type="binding site" evidence="6">
    <location>
        <begin position="10"/>
        <end position="12"/>
    </location>
    <ligand>
        <name>substrate</name>
    </ligand>
</feature>
<feature type="active site" description="Electrophile" evidence="6">
    <location>
        <position position="96"/>
    </location>
</feature>
<evidence type="ECO:0000256" key="2">
    <source>
        <dbReference type="ARBA" id="ARBA00022432"/>
    </source>
</evidence>
<dbReference type="EC" id="5.3.1.1" evidence="6 7"/>
<organism evidence="8 9">
    <name type="scientific">Sulfobacillus acidophilus</name>
    <dbReference type="NCBI Taxonomy" id="53633"/>
    <lineage>
        <taxon>Bacteria</taxon>
        <taxon>Bacillati</taxon>
        <taxon>Bacillota</taxon>
        <taxon>Clostridia</taxon>
        <taxon>Eubacteriales</taxon>
        <taxon>Clostridiales Family XVII. Incertae Sedis</taxon>
        <taxon>Sulfobacillus</taxon>
    </lineage>
</organism>
<evidence type="ECO:0000256" key="6">
    <source>
        <dbReference type="HAMAP-Rule" id="MF_00147"/>
    </source>
</evidence>
<proteinExistence type="inferred from homology"/>
<keyword evidence="9" id="KW-1185">Reference proteome</keyword>
<keyword evidence="5 6" id="KW-0413">Isomerase</keyword>
<dbReference type="InterPro" id="IPR022896">
    <property type="entry name" value="TrioseP_Isoase_bac/euk"/>
</dbReference>
<dbReference type="PANTHER" id="PTHR21139:SF42">
    <property type="entry name" value="TRIOSEPHOSPHATE ISOMERASE"/>
    <property type="match status" value="1"/>
</dbReference>
<comment type="similarity">
    <text evidence="1 6 7">Belongs to the triosephosphate isomerase family.</text>
</comment>
<dbReference type="PANTHER" id="PTHR21139">
    <property type="entry name" value="TRIOSEPHOSPHATE ISOMERASE"/>
    <property type="match status" value="1"/>
</dbReference>
<feature type="binding site" evidence="6">
    <location>
        <position position="214"/>
    </location>
    <ligand>
        <name>substrate</name>
    </ligand>
</feature>
<dbReference type="PROSITE" id="PS51440">
    <property type="entry name" value="TIM_2"/>
    <property type="match status" value="1"/>
</dbReference>
<evidence type="ECO:0000256" key="3">
    <source>
        <dbReference type="ARBA" id="ARBA00022490"/>
    </source>
</evidence>
<comment type="caution">
    <text evidence="8">The sequence shown here is derived from an EMBL/GenBank/DDBJ whole genome shotgun (WGS) entry which is preliminary data.</text>
</comment>
<evidence type="ECO:0000313" key="9">
    <source>
        <dbReference type="Proteomes" id="UP000765003"/>
    </source>
</evidence>
<gene>
    <name evidence="6" type="primary">tpiA</name>
    <name evidence="8" type="ORF">JYT19_00310</name>
</gene>
<comment type="subcellular location">
    <subcellularLocation>
        <location evidence="6 7">Cytoplasm</location>
    </subcellularLocation>
</comment>
<sequence>MRKKALICGNWKLNHNLSQTKSMVEEVSQAIKNNELVEVVLAPVAPLLFAACDLAKNTSLKIAAQNVFYEQKGAFTGEWSVNHLTELGCSYAIVGHSERRQYFNDSDEGVGKKARACLDGNIKPIACLGETLEQRENGQVKKVLTRQLGAVLSQVKESDLENLVIAYEPVWAIGTSNTATSAQAQEAHSILRVLIADKFGPDRAESVHILYGGSVKWQNIKELMAQKDIDGALVGGASLTAESFLSIVEGSIG</sequence>
<dbReference type="InterPro" id="IPR035990">
    <property type="entry name" value="TIM_sf"/>
</dbReference>
<dbReference type="InterPro" id="IPR013785">
    <property type="entry name" value="Aldolase_TIM"/>
</dbReference>
<dbReference type="EMBL" id="JAFITA010000002">
    <property type="protein sequence ID" value="MBN4077333.1"/>
    <property type="molecule type" value="Genomic_DNA"/>
</dbReference>
<feature type="binding site" evidence="6">
    <location>
        <begin position="235"/>
        <end position="236"/>
    </location>
    <ligand>
        <name>substrate</name>
    </ligand>
</feature>
<keyword evidence="3 6" id="KW-0963">Cytoplasm</keyword>
<evidence type="ECO:0000313" key="8">
    <source>
        <dbReference type="EMBL" id="MBN4077333.1"/>
    </source>
</evidence>
<dbReference type="Proteomes" id="UP000765003">
    <property type="component" value="Unassembled WGS sequence"/>
</dbReference>
<dbReference type="GO" id="GO:0004807">
    <property type="term" value="F:triose-phosphate isomerase activity"/>
    <property type="evidence" value="ECO:0007669"/>
    <property type="project" value="UniProtKB-EC"/>
</dbReference>
<reference evidence="8" key="1">
    <citation type="submission" date="2021-02" db="EMBL/GenBank/DDBJ databases">
        <title>Activity-based single-cell genomes from oceanic crustal fluid captures similar information to metagenomic and metatranscriptomic surveys with orders of magnitude less sampling.</title>
        <authorList>
            <person name="D'Angelo T.S."/>
            <person name="Orcutt B.N."/>
        </authorList>
    </citation>
    <scope>NUCLEOTIDE SEQUENCE [LARGE SCALE GENOMIC DNA]</scope>
    <source>
        <strain evidence="8">AH-315-E05</strain>
    </source>
</reference>
<evidence type="ECO:0000256" key="4">
    <source>
        <dbReference type="ARBA" id="ARBA00023152"/>
    </source>
</evidence>
<comment type="pathway">
    <text evidence="6 7">Carbohydrate biosynthesis; gluconeogenesis.</text>
</comment>
<comment type="subunit">
    <text evidence="6 7">Homodimer.</text>
</comment>
<dbReference type="HAMAP" id="MF_00147_B">
    <property type="entry name" value="TIM_B"/>
    <property type="match status" value="1"/>
</dbReference>
<protein>
    <recommendedName>
        <fullName evidence="6 7">Triosephosphate isomerase</fullName>
        <shortName evidence="6">TIM</shortName>
        <shortName evidence="6">TPI</shortName>
        <ecNumber evidence="6 7">5.3.1.1</ecNumber>
    </recommendedName>
    <alternativeName>
        <fullName evidence="6">Triose-phosphate isomerase</fullName>
    </alternativeName>
</protein>
<comment type="pathway">
    <text evidence="6 7">Carbohydrate degradation; glycolysis; D-glyceraldehyde 3-phosphate from glycerone phosphate: step 1/1.</text>
</comment>